<keyword evidence="3" id="KW-1185">Reference proteome</keyword>
<reference evidence="2" key="2">
    <citation type="submission" date="2024-06" db="UniProtKB">
        <authorList>
            <consortium name="EnsemblMetazoa"/>
        </authorList>
    </citation>
    <scope>IDENTIFICATION</scope>
</reference>
<keyword evidence="1" id="KW-0812">Transmembrane</keyword>
<feature type="transmembrane region" description="Helical" evidence="1">
    <location>
        <begin position="167"/>
        <end position="189"/>
    </location>
</feature>
<organism evidence="2 3">
    <name type="scientific">Amphimedon queenslandica</name>
    <name type="common">Sponge</name>
    <dbReference type="NCBI Taxonomy" id="400682"/>
    <lineage>
        <taxon>Eukaryota</taxon>
        <taxon>Metazoa</taxon>
        <taxon>Porifera</taxon>
        <taxon>Demospongiae</taxon>
        <taxon>Heteroscleromorpha</taxon>
        <taxon>Haplosclerida</taxon>
        <taxon>Niphatidae</taxon>
        <taxon>Amphimedon</taxon>
    </lineage>
</organism>
<protein>
    <recommendedName>
        <fullName evidence="4">FZ domain-containing protein</fullName>
    </recommendedName>
</protein>
<dbReference type="KEGG" id="aqu:109588071"/>
<dbReference type="Gene3D" id="1.10.2000.10">
    <property type="entry name" value="Frizzled cysteine-rich domain"/>
    <property type="match status" value="1"/>
</dbReference>
<evidence type="ECO:0000256" key="1">
    <source>
        <dbReference type="SAM" id="Phobius"/>
    </source>
</evidence>
<keyword evidence="1" id="KW-0472">Membrane</keyword>
<accession>A0AAN0JSH2</accession>
<feature type="transmembrane region" description="Helical" evidence="1">
    <location>
        <begin position="131"/>
        <end position="155"/>
    </location>
</feature>
<dbReference type="AlphaFoldDB" id="A0AAN0JSH2"/>
<dbReference type="GeneID" id="109588071"/>
<evidence type="ECO:0008006" key="4">
    <source>
        <dbReference type="Google" id="ProtNLM"/>
    </source>
</evidence>
<evidence type="ECO:0000313" key="3">
    <source>
        <dbReference type="Proteomes" id="UP000007879"/>
    </source>
</evidence>
<reference evidence="3" key="1">
    <citation type="journal article" date="2010" name="Nature">
        <title>The Amphimedon queenslandica genome and the evolution of animal complexity.</title>
        <authorList>
            <person name="Srivastava M."/>
            <person name="Simakov O."/>
            <person name="Chapman J."/>
            <person name="Fahey B."/>
            <person name="Gauthier M.E."/>
            <person name="Mitros T."/>
            <person name="Richards G.S."/>
            <person name="Conaco C."/>
            <person name="Dacre M."/>
            <person name="Hellsten U."/>
            <person name="Larroux C."/>
            <person name="Putnam N.H."/>
            <person name="Stanke M."/>
            <person name="Adamska M."/>
            <person name="Darling A."/>
            <person name="Degnan S.M."/>
            <person name="Oakley T.H."/>
            <person name="Plachetzki D.C."/>
            <person name="Zhai Y."/>
            <person name="Adamski M."/>
            <person name="Calcino A."/>
            <person name="Cummins S.F."/>
            <person name="Goodstein D.M."/>
            <person name="Harris C."/>
            <person name="Jackson D.J."/>
            <person name="Leys S.P."/>
            <person name="Shu S."/>
            <person name="Woodcroft B.J."/>
            <person name="Vervoort M."/>
            <person name="Kosik K.S."/>
            <person name="Manning G."/>
            <person name="Degnan B.M."/>
            <person name="Rokhsar D.S."/>
        </authorList>
    </citation>
    <scope>NUCLEOTIDE SEQUENCE [LARGE SCALE GENOMIC DNA]</scope>
</reference>
<name>A0AAN0JSH2_AMPQE</name>
<dbReference type="RefSeq" id="XP_019859817.1">
    <property type="nucleotide sequence ID" value="XM_020004258.1"/>
</dbReference>
<evidence type="ECO:0000313" key="2">
    <source>
        <dbReference type="EnsemblMetazoa" id="XP_019859817.1"/>
    </source>
</evidence>
<dbReference type="EnsemblMetazoa" id="XM_020004258.1">
    <property type="protein sequence ID" value="XP_019859817.1"/>
    <property type="gene ID" value="LOC109588071"/>
</dbReference>
<keyword evidence="1" id="KW-1133">Transmembrane helix</keyword>
<dbReference type="InterPro" id="IPR036790">
    <property type="entry name" value="Frizzled_dom_sf"/>
</dbReference>
<sequence length="268" mass="29918">MTSLSTYFEFYKQCQQQSSAFICQYFFPLADCSTGKSYKATKEDCLLISTGVCSDLWTLANNFSYGSLLPDCSTLPNAVNDSSSVTIPIEGMNDTNGTEGIMCREDFVKTDLMCEPRCDSFEQSSHLDSQILIYSEVVAISIILTLCIVTIIVAVKEYKILLAYPSVLVLFQIIDTIVLGIVALITAIYRYKLYCGSVSLLETLNNPTLFCKFSGHLTNIEAKSDKFEAALMQYFECEAFGHIPGKCDRGTFEKIYNPYMSAIAYILM</sequence>
<proteinExistence type="predicted"/>
<dbReference type="Proteomes" id="UP000007879">
    <property type="component" value="Unassembled WGS sequence"/>
</dbReference>